<protein>
    <recommendedName>
        <fullName evidence="3">Peptidylprolyl isomerase</fullName>
    </recommendedName>
</protein>
<evidence type="ECO:0000313" key="1">
    <source>
        <dbReference type="EMBL" id="MDN3725317.1"/>
    </source>
</evidence>
<dbReference type="InterPro" id="IPR046357">
    <property type="entry name" value="PPIase_dom_sf"/>
</dbReference>
<reference evidence="1 2" key="1">
    <citation type="submission" date="2023-06" db="EMBL/GenBank/DDBJ databases">
        <authorList>
            <person name="Ye Y.-Q."/>
            <person name="Du Z.-J."/>
        </authorList>
    </citation>
    <scope>NUCLEOTIDE SEQUENCE [LARGE SCALE GENOMIC DNA]</scope>
    <source>
        <strain evidence="1 2">SDUM287046</strain>
    </source>
</reference>
<dbReference type="PROSITE" id="PS00018">
    <property type="entry name" value="EF_HAND_1"/>
    <property type="match status" value="1"/>
</dbReference>
<dbReference type="EMBL" id="JAUGQQ010000013">
    <property type="protein sequence ID" value="MDN3725317.1"/>
    <property type="molecule type" value="Genomic_DNA"/>
</dbReference>
<evidence type="ECO:0008006" key="3">
    <source>
        <dbReference type="Google" id="ProtNLM"/>
    </source>
</evidence>
<organism evidence="1 2">
    <name type="scientific">Aequorivita aurantiaca</name>
    <dbReference type="NCBI Taxonomy" id="3053356"/>
    <lineage>
        <taxon>Bacteria</taxon>
        <taxon>Pseudomonadati</taxon>
        <taxon>Bacteroidota</taxon>
        <taxon>Flavobacteriia</taxon>
        <taxon>Flavobacteriales</taxon>
        <taxon>Flavobacteriaceae</taxon>
        <taxon>Aequorivita</taxon>
    </lineage>
</organism>
<comment type="caution">
    <text evidence="1">The sequence shown here is derived from an EMBL/GenBank/DDBJ whole genome shotgun (WGS) entry which is preliminary data.</text>
</comment>
<dbReference type="InterPro" id="IPR018247">
    <property type="entry name" value="EF_Hand_1_Ca_BS"/>
</dbReference>
<proteinExistence type="predicted"/>
<accession>A0ABT8DQH7</accession>
<gene>
    <name evidence="1" type="ORF">QRD02_13090</name>
</gene>
<dbReference type="Proteomes" id="UP001244787">
    <property type="component" value="Unassembled WGS sequence"/>
</dbReference>
<evidence type="ECO:0000313" key="2">
    <source>
        <dbReference type="Proteomes" id="UP001244787"/>
    </source>
</evidence>
<keyword evidence="2" id="KW-1185">Reference proteome</keyword>
<dbReference type="Gene3D" id="3.10.50.40">
    <property type="match status" value="1"/>
</dbReference>
<name>A0ABT8DQH7_9FLAO</name>
<sequence length="307" mass="34324">MNKIKYGIAILISVLSFTVSCKKDDDVEIVIVPPRDRGEEAIRAQAEIETFLETHFYNYEEFQADPENFKLKFDTIAGDNASKTPLMNQVTSKEVRDLVDNSVVYKLYYLKVREGGGDEHPHFCDRTTNTYDGRLMNLDLFDSAVVPVKFELVENPPTPGIIRGLQQAIIEFKGAEGDPIINPDGTLTFSNYGIGAVFIPSGLAYFQYPPPNGGLQSYDQVIFSFELFDFEVLDHDGDGIDSYLEDLNENGTLYDDDTDADGVLNYLDTDDDGDGRLTKFEIEIINGVVTFPDRNGNGIPDYLDSSI</sequence>
<dbReference type="RefSeq" id="WP_290255408.1">
    <property type="nucleotide sequence ID" value="NZ_JAUGQQ010000013.1"/>
</dbReference>
<dbReference type="PROSITE" id="PS51257">
    <property type="entry name" value="PROKAR_LIPOPROTEIN"/>
    <property type="match status" value="1"/>
</dbReference>